<sequence length="992" mass="112118">MSKRGGASEVNGFVSINTDDKKSTVNRKNPEKTKKVVKDGTPSKSHRDSSRDKGKDAKTLVKEHQPIAGPSKSRQRVSLVEKAKNEIPSPLSKPTVTKSKTNTVPRTSKKSENITNTKGKTEDNKPRIKTSSSRNIDSHHQISSEPSKLRTSTINKSKPTDELNMHSRTSKATYQLPLTKQSTFTLPETQAIKTTKGIKHTSSMKSAKHLIDSVQKRRKESHNVATEKPSRVKEQYIKNEVSEDLSETQHKRINKSFSDHMNKSENHEESVNEESYDYEDDFEDYESDFEEYTSEETTDSLSEENTDVEPEPQNSELKTDVKKSNVKEKDTKQTKVEEERKLDSGSYDLSSNADLRRKKQIQEIKDAILKENEAVKTRGNLCSSPVDEGFEDENKCGETEVIEKNGLINFEDARQFQLKQKVKEKMKRRGERLLEMIKLDTMSFDLFDLPSFPYEVYIKCYGKSNTQQMHSQTGEDDISEETQTEEITTCNKWTQHPVSFSSPDKMNQHEFIQTFSQERLGVGGEMTLLDNQEWLTSPKINSIKLNEFISSAGEVMLILLEESERDLEKSKGLAHNKQDFGFSDGFVEFKVGDVSFLKNRPINVMCFSQSNYAQLLSVHQSSNEQPKNIEQESKNRCMLCVWSVLEPSSPQKILVSSNEVTSVTFHSYLVIAGLVDGSLCLWDLREKSDYHIQTLASDKNWLLRSPTYITAGILTENGHHSTVVAVQILPDASGKVDRLPTQVISLDRDGLLIVWTVIEGTCTLSPDLGLAHWGKVRLVPSSYLSVLESYTREERSKTVCTCFAIDLIKPSNLYIGTNRGQVLHCMQATTKTRPPYYETNSGELSNVTCLEFSRCGHPTLLVGDNEGRIRVYRTSSKQPLLNLFANASSLNSGVKSIQMSANHPGLFFVLDSKSCIHVWDLCIGDIYPQLTVPFDNQISAIQLSQHVGANQMALATTTGQIQIHHLKTQFCQQTPDMTIRENMKYEKYVSIL</sequence>
<evidence type="ECO:0000256" key="3">
    <source>
        <dbReference type="SAM" id="MobiDB-lite"/>
    </source>
</evidence>
<feature type="compositionally biased region" description="Basic and acidic residues" evidence="3">
    <location>
        <begin position="317"/>
        <end position="343"/>
    </location>
</feature>
<dbReference type="Gene3D" id="2.130.10.10">
    <property type="entry name" value="YVTN repeat-like/Quinoprotein amine dehydrogenase"/>
    <property type="match status" value="2"/>
</dbReference>
<dbReference type="InterPro" id="IPR042505">
    <property type="entry name" value="DYNC2I1"/>
</dbReference>
<feature type="compositionally biased region" description="Basic and acidic residues" evidence="3">
    <location>
        <begin position="257"/>
        <end position="270"/>
    </location>
</feature>
<dbReference type="SMART" id="SM00320">
    <property type="entry name" value="WD40"/>
    <property type="match status" value="4"/>
</dbReference>
<feature type="compositionally biased region" description="Polar residues" evidence="3">
    <location>
        <begin position="143"/>
        <end position="157"/>
    </location>
</feature>
<dbReference type="SUPFAM" id="SSF50978">
    <property type="entry name" value="WD40 repeat-like"/>
    <property type="match status" value="1"/>
</dbReference>
<dbReference type="EMBL" id="GEDC01008057">
    <property type="protein sequence ID" value="JAS29241.1"/>
    <property type="molecule type" value="Transcribed_RNA"/>
</dbReference>
<feature type="compositionally biased region" description="Polar residues" evidence="3">
    <location>
        <begin position="92"/>
        <end position="106"/>
    </location>
</feature>
<gene>
    <name evidence="4" type="ORF">g.22316</name>
</gene>
<protein>
    <recommendedName>
        <fullName evidence="5">WD repeat-containing protein 60</fullName>
    </recommendedName>
</protein>
<evidence type="ECO:0000256" key="2">
    <source>
        <dbReference type="ARBA" id="ARBA00022737"/>
    </source>
</evidence>
<feature type="compositionally biased region" description="Basic and acidic residues" evidence="3">
    <location>
        <begin position="228"/>
        <end position="241"/>
    </location>
</feature>
<feature type="region of interest" description="Disordered" evidence="3">
    <location>
        <begin position="195"/>
        <end position="351"/>
    </location>
</feature>
<dbReference type="PANTHER" id="PTHR16022:SF0">
    <property type="entry name" value="CYTOPLASMIC DYNEIN 2 INTERMEDIATE CHAIN 1"/>
    <property type="match status" value="1"/>
</dbReference>
<feature type="compositionally biased region" description="Polar residues" evidence="3">
    <location>
        <begin position="166"/>
        <end position="176"/>
    </location>
</feature>
<feature type="region of interest" description="Disordered" evidence="3">
    <location>
        <begin position="1"/>
        <end position="176"/>
    </location>
</feature>
<dbReference type="GO" id="GO:0045503">
    <property type="term" value="F:dynein light chain binding"/>
    <property type="evidence" value="ECO:0007669"/>
    <property type="project" value="InterPro"/>
</dbReference>
<proteinExistence type="predicted"/>
<dbReference type="GO" id="GO:0005929">
    <property type="term" value="C:cilium"/>
    <property type="evidence" value="ECO:0007669"/>
    <property type="project" value="GOC"/>
</dbReference>
<evidence type="ECO:0000256" key="1">
    <source>
        <dbReference type="ARBA" id="ARBA00022574"/>
    </source>
</evidence>
<dbReference type="InterPro" id="IPR001680">
    <property type="entry name" value="WD40_rpt"/>
</dbReference>
<evidence type="ECO:0000313" key="4">
    <source>
        <dbReference type="EMBL" id="JAS29241.1"/>
    </source>
</evidence>
<feature type="compositionally biased region" description="Basic and acidic residues" evidence="3">
    <location>
        <begin position="18"/>
        <end position="38"/>
    </location>
</feature>
<organism evidence="4">
    <name type="scientific">Clastoptera arizonana</name>
    <name type="common">Arizona spittle bug</name>
    <dbReference type="NCBI Taxonomy" id="38151"/>
    <lineage>
        <taxon>Eukaryota</taxon>
        <taxon>Metazoa</taxon>
        <taxon>Ecdysozoa</taxon>
        <taxon>Arthropoda</taxon>
        <taxon>Hexapoda</taxon>
        <taxon>Insecta</taxon>
        <taxon>Pterygota</taxon>
        <taxon>Neoptera</taxon>
        <taxon>Paraneoptera</taxon>
        <taxon>Hemiptera</taxon>
        <taxon>Auchenorrhyncha</taxon>
        <taxon>Cercopoidea</taxon>
        <taxon>Clastopteridae</taxon>
        <taxon>Clastoptera</taxon>
    </lineage>
</organism>
<keyword evidence="1" id="KW-0853">WD repeat</keyword>
<reference evidence="4" key="1">
    <citation type="submission" date="2015-12" db="EMBL/GenBank/DDBJ databases">
        <title>De novo transcriptome assembly of four potential Pierce s Disease insect vectors from Arizona vineyards.</title>
        <authorList>
            <person name="Tassone E.E."/>
        </authorList>
    </citation>
    <scope>NUCLEOTIDE SEQUENCE</scope>
</reference>
<keyword evidence="2" id="KW-0677">Repeat</keyword>
<dbReference type="PROSITE" id="PS00678">
    <property type="entry name" value="WD_REPEATS_1"/>
    <property type="match status" value="1"/>
</dbReference>
<name>A0A1B6DU89_9HEMI</name>
<feature type="compositionally biased region" description="Acidic residues" evidence="3">
    <location>
        <begin position="271"/>
        <end position="310"/>
    </location>
</feature>
<dbReference type="GO" id="GO:0045504">
    <property type="term" value="F:dynein heavy chain binding"/>
    <property type="evidence" value="ECO:0007669"/>
    <property type="project" value="InterPro"/>
</dbReference>
<dbReference type="GO" id="GO:0042073">
    <property type="term" value="P:intraciliary transport"/>
    <property type="evidence" value="ECO:0007669"/>
    <property type="project" value="InterPro"/>
</dbReference>
<dbReference type="InterPro" id="IPR019775">
    <property type="entry name" value="WD40_repeat_CS"/>
</dbReference>
<feature type="compositionally biased region" description="Basic and acidic residues" evidence="3">
    <location>
        <begin position="45"/>
        <end position="65"/>
    </location>
</feature>
<dbReference type="PANTHER" id="PTHR16022">
    <property type="entry name" value="WD REPEAT DOMAIN 60"/>
    <property type="match status" value="1"/>
</dbReference>
<evidence type="ECO:0008006" key="5">
    <source>
        <dbReference type="Google" id="ProtNLM"/>
    </source>
</evidence>
<dbReference type="GO" id="GO:0005868">
    <property type="term" value="C:cytoplasmic dynein complex"/>
    <property type="evidence" value="ECO:0007669"/>
    <property type="project" value="InterPro"/>
</dbReference>
<dbReference type="InterPro" id="IPR015943">
    <property type="entry name" value="WD40/YVTN_repeat-like_dom_sf"/>
</dbReference>
<dbReference type="AlphaFoldDB" id="A0A1B6DU89"/>
<accession>A0A1B6DU89</accession>
<dbReference type="InterPro" id="IPR036322">
    <property type="entry name" value="WD40_repeat_dom_sf"/>
</dbReference>